<protein>
    <submittedName>
        <fullName evidence="2">Nucleoside diphosphate kinase</fullName>
    </submittedName>
</protein>
<keyword evidence="3" id="KW-1185">Reference proteome</keyword>
<accession>S3H609</accession>
<dbReference type="SUPFAM" id="SSF54919">
    <property type="entry name" value="Nucleoside diphosphate kinase, NDK"/>
    <property type="match status" value="1"/>
</dbReference>
<proteinExistence type="predicted"/>
<evidence type="ECO:0000259" key="1">
    <source>
        <dbReference type="Pfam" id="PF00334"/>
    </source>
</evidence>
<keyword evidence="2" id="KW-0614">Plasmid</keyword>
<dbReference type="Gene3D" id="3.30.70.141">
    <property type="entry name" value="Nucleoside diphosphate kinase-like domain"/>
    <property type="match status" value="1"/>
</dbReference>
<evidence type="ECO:0000313" key="2">
    <source>
        <dbReference type="EMBL" id="EPE94377.1"/>
    </source>
</evidence>
<dbReference type="Pfam" id="PF00334">
    <property type="entry name" value="NDK"/>
    <property type="match status" value="1"/>
</dbReference>
<evidence type="ECO:0000313" key="3">
    <source>
        <dbReference type="Proteomes" id="UP000014411"/>
    </source>
</evidence>
<name>S3H609_9HYPH</name>
<keyword evidence="2" id="KW-0808">Transferase</keyword>
<comment type="caution">
    <text evidence="2">The sequence shown here is derived from an EMBL/GenBank/DDBJ whole genome shotgun (WGS) entry which is preliminary data.</text>
</comment>
<feature type="domain" description="Nucleoside diphosphate kinase-like" evidence="1">
    <location>
        <begin position="54"/>
        <end position="192"/>
    </location>
</feature>
<dbReference type="AlphaFoldDB" id="S3H609"/>
<gene>
    <name evidence="2" type="ORF">RGCCGE502_31867</name>
</gene>
<dbReference type="EMBL" id="AEYE02000036">
    <property type="protein sequence ID" value="EPE94377.1"/>
    <property type="molecule type" value="Genomic_DNA"/>
</dbReference>
<dbReference type="RefSeq" id="WP_016558267.1">
    <property type="nucleotide sequence ID" value="NZ_AEYE02000036.1"/>
</dbReference>
<geneLocation type="plasmid" evidence="2">
    <name>pRg502b</name>
</geneLocation>
<reference evidence="2 3" key="1">
    <citation type="journal article" date="2012" name="J. Bacteriol.">
        <title>Genome sequence of Rhizobium grahamii CCGE502, a broad-host-range symbiont with low nodulation competitiveness in Phaseolus vulgaris.</title>
        <authorList>
            <person name="Althabegoiti M.J."/>
            <person name="Lozano L."/>
            <person name="Torres-Tejerizo G."/>
            <person name="Ormeno-Orrillo E."/>
            <person name="Rogel M.A."/>
            <person name="Gonzalez V."/>
            <person name="Martinez-Romero E."/>
        </authorList>
    </citation>
    <scope>NUCLEOTIDE SEQUENCE [LARGE SCALE GENOMIC DNA]</scope>
    <source>
        <strain evidence="2 3">CCGE 502</strain>
        <plasmid evidence="2">pRg502b</plasmid>
    </source>
</reference>
<dbReference type="GO" id="GO:0016301">
    <property type="term" value="F:kinase activity"/>
    <property type="evidence" value="ECO:0007669"/>
    <property type="project" value="UniProtKB-KW"/>
</dbReference>
<sequence length="361" mass="40000">MIEAQTRAILDATTVLPDKARFFNGEPFAREAMRDLVDLAGEAHARDLLLTHGTILIKSESIALRVVERIEARIRAAGFTPVFAHSLRLDRKDIRLLWLYVLNGATLERLDLLDLFKPAATGILLICRDDRMRHDAIPAAVRLQRLKGSTMPAQREPGQIRFELGPNNRLLNFVHAADEPADVLRELGLLFDRPARRTLISRLLEGNDAGEELQRARRQAYAACPAHDLEPVPALERLRRRVAWLDPPALAAAALTQLDGLLSLAPADAERAWREVHALLWPHADQLGLWDYVVVGSSVCEHDPAGATRVLPDPVHGGWDEAWLQRSASVAVPVVRSASHDRFEDAKVQSIELGQGSNGKG</sequence>
<dbReference type="InterPro" id="IPR036850">
    <property type="entry name" value="NDK-like_dom_sf"/>
</dbReference>
<keyword evidence="2" id="KW-0418">Kinase</keyword>
<dbReference type="HOGENOM" id="CLU_072590_0_0_5"/>
<dbReference type="InterPro" id="IPR034907">
    <property type="entry name" value="NDK-like_dom"/>
</dbReference>
<organism evidence="2 3">
    <name type="scientific">Rhizobium grahamii CCGE 502</name>
    <dbReference type="NCBI Taxonomy" id="990285"/>
    <lineage>
        <taxon>Bacteria</taxon>
        <taxon>Pseudomonadati</taxon>
        <taxon>Pseudomonadota</taxon>
        <taxon>Alphaproteobacteria</taxon>
        <taxon>Hyphomicrobiales</taxon>
        <taxon>Rhizobiaceae</taxon>
        <taxon>Rhizobium/Agrobacterium group</taxon>
        <taxon>Rhizobium</taxon>
    </lineage>
</organism>
<dbReference type="Proteomes" id="UP000014411">
    <property type="component" value="Unassembled WGS sequence"/>
</dbReference>